<sequence>MSLVAKNCPPLYTRRSTGGQNLSIMDKICPPMERFCPLVDKTVHDGGQKPSTNAVPLV</sequence>
<gene>
    <name evidence="1" type="ORF">DPMN_185062</name>
</gene>
<dbReference type="EMBL" id="JAIWYP010000010">
    <property type="protein sequence ID" value="KAH3750535.1"/>
    <property type="molecule type" value="Genomic_DNA"/>
</dbReference>
<accession>A0A9D4I6Y7</accession>
<keyword evidence="2" id="KW-1185">Reference proteome</keyword>
<comment type="caution">
    <text evidence="1">The sequence shown here is derived from an EMBL/GenBank/DDBJ whole genome shotgun (WGS) entry which is preliminary data.</text>
</comment>
<name>A0A9D4I6Y7_DREPO</name>
<evidence type="ECO:0000313" key="1">
    <source>
        <dbReference type="EMBL" id="KAH3750535.1"/>
    </source>
</evidence>
<protein>
    <submittedName>
        <fullName evidence="1">Uncharacterized protein</fullName>
    </submittedName>
</protein>
<reference evidence="1" key="1">
    <citation type="journal article" date="2019" name="bioRxiv">
        <title>The Genome of the Zebra Mussel, Dreissena polymorpha: A Resource for Invasive Species Research.</title>
        <authorList>
            <person name="McCartney M.A."/>
            <person name="Auch B."/>
            <person name="Kono T."/>
            <person name="Mallez S."/>
            <person name="Zhang Y."/>
            <person name="Obille A."/>
            <person name="Becker A."/>
            <person name="Abrahante J.E."/>
            <person name="Garbe J."/>
            <person name="Badalamenti J.P."/>
            <person name="Herman A."/>
            <person name="Mangelson H."/>
            <person name="Liachko I."/>
            <person name="Sullivan S."/>
            <person name="Sone E.D."/>
            <person name="Koren S."/>
            <person name="Silverstein K.A.T."/>
            <person name="Beckman K.B."/>
            <person name="Gohl D.M."/>
        </authorList>
    </citation>
    <scope>NUCLEOTIDE SEQUENCE</scope>
    <source>
        <strain evidence="1">Duluth1</strain>
        <tissue evidence="1">Whole animal</tissue>
    </source>
</reference>
<dbReference type="AlphaFoldDB" id="A0A9D4I6Y7"/>
<evidence type="ECO:0000313" key="2">
    <source>
        <dbReference type="Proteomes" id="UP000828390"/>
    </source>
</evidence>
<proteinExistence type="predicted"/>
<organism evidence="1 2">
    <name type="scientific">Dreissena polymorpha</name>
    <name type="common">Zebra mussel</name>
    <name type="synonym">Mytilus polymorpha</name>
    <dbReference type="NCBI Taxonomy" id="45954"/>
    <lineage>
        <taxon>Eukaryota</taxon>
        <taxon>Metazoa</taxon>
        <taxon>Spiralia</taxon>
        <taxon>Lophotrochozoa</taxon>
        <taxon>Mollusca</taxon>
        <taxon>Bivalvia</taxon>
        <taxon>Autobranchia</taxon>
        <taxon>Heteroconchia</taxon>
        <taxon>Euheterodonta</taxon>
        <taxon>Imparidentia</taxon>
        <taxon>Neoheterodontei</taxon>
        <taxon>Myida</taxon>
        <taxon>Dreissenoidea</taxon>
        <taxon>Dreissenidae</taxon>
        <taxon>Dreissena</taxon>
    </lineage>
</organism>
<reference evidence="1" key="2">
    <citation type="submission" date="2020-11" db="EMBL/GenBank/DDBJ databases">
        <authorList>
            <person name="McCartney M.A."/>
            <person name="Auch B."/>
            <person name="Kono T."/>
            <person name="Mallez S."/>
            <person name="Becker A."/>
            <person name="Gohl D.M."/>
            <person name="Silverstein K.A.T."/>
            <person name="Koren S."/>
            <person name="Bechman K.B."/>
            <person name="Herman A."/>
            <person name="Abrahante J.E."/>
            <person name="Garbe J."/>
        </authorList>
    </citation>
    <scope>NUCLEOTIDE SEQUENCE</scope>
    <source>
        <strain evidence="1">Duluth1</strain>
        <tissue evidence="1">Whole animal</tissue>
    </source>
</reference>
<dbReference type="Proteomes" id="UP000828390">
    <property type="component" value="Unassembled WGS sequence"/>
</dbReference>